<sequence length="499" mass="53627">MLWLALRFPTLPLDLWSRSAATPTPLAVSEGTARPRIAACNLDASLAGIRPGMALAAAWAVLPGLVVRPRDAAAETRALEQLAGWAGRYTPEVSLQTPDGLLLQLAQSLNLFGGLDALLREVRNDLAALGYFAVAATAPTPHGAWLLARAGQESTPTTAAELAASLRTLPAALLEQPAAVLNLLEKIGATTLGDCRALPRDGLARRAGPGLLDELDRAFGDKADPRPYYAPPSRYAARLELPFEAEYAEALLFAARRLLTELAGFLESRCAGVRRLRLGLSHRDGDPTELVWGLIAPSRDLNHLTGLLQERLGQLELAAPVQAIALETLELQTMASANRPLFDGGPTEEGRWQLIERLRERLGRHAVAGLAPHADHRPERAWRTKEPSIPSPTKGAGEIKDSGPGLSTRNPLLVAGAAPTGATPRPAWLLPAPQALTQTAGRPHWQGPLALLAGPERIEAGWWDEAPAARDYYLAQTPAGSRVWVYREGDDWFLHGLFA</sequence>
<dbReference type="AlphaFoldDB" id="A0A8D4VQ94"/>
<gene>
    <name evidence="4" type="ORF">MoryE10_23870</name>
</gene>
<dbReference type="Pfam" id="PF00817">
    <property type="entry name" value="IMS"/>
    <property type="match status" value="1"/>
</dbReference>
<keyword evidence="5" id="KW-1185">Reference proteome</keyword>
<organism evidence="4 5">
    <name type="scientific">Methylogaea oryzae</name>
    <dbReference type="NCBI Taxonomy" id="1295382"/>
    <lineage>
        <taxon>Bacteria</taxon>
        <taxon>Pseudomonadati</taxon>
        <taxon>Pseudomonadota</taxon>
        <taxon>Gammaproteobacteria</taxon>
        <taxon>Methylococcales</taxon>
        <taxon>Methylococcaceae</taxon>
        <taxon>Methylogaea</taxon>
    </lineage>
</organism>
<evidence type="ECO:0000256" key="2">
    <source>
        <dbReference type="SAM" id="MobiDB-lite"/>
    </source>
</evidence>
<evidence type="ECO:0000313" key="5">
    <source>
        <dbReference type="Proteomes" id="UP000824988"/>
    </source>
</evidence>
<protein>
    <submittedName>
        <fullName evidence="4">DNA polymerase</fullName>
    </submittedName>
</protein>
<dbReference type="CDD" id="cd03468">
    <property type="entry name" value="PolY_like"/>
    <property type="match status" value="1"/>
</dbReference>
<evidence type="ECO:0000313" key="4">
    <source>
        <dbReference type="EMBL" id="BBL71781.1"/>
    </source>
</evidence>
<keyword evidence="1" id="KW-0227">DNA damage</keyword>
<dbReference type="InterPro" id="IPR001126">
    <property type="entry name" value="UmuC"/>
</dbReference>
<dbReference type="KEGG" id="moz:MoryE10_23870"/>
<feature type="compositionally biased region" description="Basic and acidic residues" evidence="2">
    <location>
        <begin position="373"/>
        <end position="386"/>
    </location>
</feature>
<dbReference type="EMBL" id="AP019782">
    <property type="protein sequence ID" value="BBL71781.1"/>
    <property type="molecule type" value="Genomic_DNA"/>
</dbReference>
<feature type="region of interest" description="Disordered" evidence="2">
    <location>
        <begin position="372"/>
        <end position="418"/>
    </location>
</feature>
<feature type="domain" description="UmuC" evidence="3">
    <location>
        <begin position="18"/>
        <end position="126"/>
    </location>
</feature>
<evidence type="ECO:0000256" key="1">
    <source>
        <dbReference type="ARBA" id="ARBA00022763"/>
    </source>
</evidence>
<dbReference type="PROSITE" id="PS50173">
    <property type="entry name" value="UMUC"/>
    <property type="match status" value="1"/>
</dbReference>
<dbReference type="Proteomes" id="UP000824988">
    <property type="component" value="Chromosome"/>
</dbReference>
<dbReference type="RefSeq" id="WP_221047165.1">
    <property type="nucleotide sequence ID" value="NZ_AP019782.1"/>
</dbReference>
<name>A0A8D4VQ94_9GAMM</name>
<dbReference type="PANTHER" id="PTHR35369">
    <property type="entry name" value="BLR3025 PROTEIN-RELATED"/>
    <property type="match status" value="1"/>
</dbReference>
<proteinExistence type="predicted"/>
<reference evidence="4" key="1">
    <citation type="submission" date="2019-06" db="EMBL/GenBank/DDBJ databases">
        <title>Complete genome sequence of Methylogaea oryzae strain JCM16910.</title>
        <authorList>
            <person name="Asakawa S."/>
        </authorList>
    </citation>
    <scope>NUCLEOTIDE SEQUENCE</scope>
    <source>
        <strain evidence="4">E10</strain>
    </source>
</reference>
<accession>A0A8D4VQ94</accession>
<dbReference type="InterPro" id="IPR050356">
    <property type="entry name" value="SulA_CellDiv_inhibitor"/>
</dbReference>
<evidence type="ECO:0000259" key="3">
    <source>
        <dbReference type="PROSITE" id="PS50173"/>
    </source>
</evidence>
<dbReference type="GO" id="GO:0006281">
    <property type="term" value="P:DNA repair"/>
    <property type="evidence" value="ECO:0007669"/>
    <property type="project" value="InterPro"/>
</dbReference>
<dbReference type="PANTHER" id="PTHR35369:SF2">
    <property type="entry name" value="BLR3025 PROTEIN"/>
    <property type="match status" value="1"/>
</dbReference>